<evidence type="ECO:0000256" key="2">
    <source>
        <dbReference type="ARBA" id="ARBA00006637"/>
    </source>
</evidence>
<dbReference type="InterPro" id="IPR027417">
    <property type="entry name" value="P-loop_NTPase"/>
</dbReference>
<dbReference type="FunFam" id="3.40.50.300:FF:000077">
    <property type="entry name" value="Probable DNA repair helicase RAD25"/>
    <property type="match status" value="1"/>
</dbReference>
<dbReference type="InterPro" id="IPR032830">
    <property type="entry name" value="XPB/Ssl2_N"/>
</dbReference>
<dbReference type="PROSITE" id="PS51192">
    <property type="entry name" value="HELICASE_ATP_BIND_1"/>
    <property type="match status" value="1"/>
</dbReference>
<evidence type="ECO:0000256" key="4">
    <source>
        <dbReference type="ARBA" id="ARBA00022763"/>
    </source>
</evidence>
<keyword evidence="3" id="KW-0547">Nucleotide-binding</keyword>
<evidence type="ECO:0000259" key="16">
    <source>
        <dbReference type="PROSITE" id="PS51192"/>
    </source>
</evidence>
<dbReference type="GO" id="GO:0003677">
    <property type="term" value="F:DNA binding"/>
    <property type="evidence" value="ECO:0007669"/>
    <property type="project" value="UniProtKB-KW"/>
</dbReference>
<keyword evidence="4" id="KW-0227">DNA damage</keyword>
<evidence type="ECO:0000256" key="8">
    <source>
        <dbReference type="ARBA" id="ARBA00023125"/>
    </source>
</evidence>
<comment type="similarity">
    <text evidence="2">Belongs to the helicase family. RAD25/XPB subfamily.</text>
</comment>
<evidence type="ECO:0000313" key="18">
    <source>
        <dbReference type="Proteomes" id="UP001162156"/>
    </source>
</evidence>
<evidence type="ECO:0000256" key="7">
    <source>
        <dbReference type="ARBA" id="ARBA00022840"/>
    </source>
</evidence>
<evidence type="ECO:0000313" key="17">
    <source>
        <dbReference type="EMBL" id="KAJ8927584.1"/>
    </source>
</evidence>
<proteinExistence type="inferred from homology"/>
<comment type="catalytic activity">
    <reaction evidence="12">
        <text>Couples ATP hydrolysis with the unwinding of duplex DNA by translocating in the 3'-5' direction.</text>
        <dbReference type="EC" id="5.6.2.4"/>
    </reaction>
</comment>
<dbReference type="EMBL" id="JANEYF010005593">
    <property type="protein sequence ID" value="KAJ8927584.1"/>
    <property type="molecule type" value="Genomic_DNA"/>
</dbReference>
<comment type="caution">
    <text evidence="17">The sequence shown here is derived from an EMBL/GenBank/DDBJ whole genome shotgun (WGS) entry which is preliminary data.</text>
</comment>
<accession>A0AAV8WM57</accession>
<dbReference type="InterPro" id="IPR006935">
    <property type="entry name" value="Helicase/UvrB_N"/>
</dbReference>
<dbReference type="SMART" id="SM00487">
    <property type="entry name" value="DEXDc"/>
    <property type="match status" value="1"/>
</dbReference>
<feature type="compositionally biased region" description="Acidic residues" evidence="15">
    <location>
        <begin position="24"/>
        <end position="39"/>
    </location>
</feature>
<evidence type="ECO:0000256" key="6">
    <source>
        <dbReference type="ARBA" id="ARBA00022806"/>
    </source>
</evidence>
<comment type="catalytic activity">
    <reaction evidence="14">
        <text>ATP + H2O = ADP + phosphate + H(+)</text>
        <dbReference type="Rhea" id="RHEA:13065"/>
        <dbReference type="ChEBI" id="CHEBI:15377"/>
        <dbReference type="ChEBI" id="CHEBI:15378"/>
        <dbReference type="ChEBI" id="CHEBI:30616"/>
        <dbReference type="ChEBI" id="CHEBI:43474"/>
        <dbReference type="ChEBI" id="CHEBI:456216"/>
        <dbReference type="EC" id="5.6.2.4"/>
    </reaction>
</comment>
<dbReference type="SUPFAM" id="SSF52540">
    <property type="entry name" value="P-loop containing nucleoside triphosphate hydrolases"/>
    <property type="match status" value="2"/>
</dbReference>
<dbReference type="PRINTS" id="PR00851">
    <property type="entry name" value="XRODRMPGMNTB"/>
</dbReference>
<reference evidence="17" key="1">
    <citation type="journal article" date="2023" name="Insect Mol. Biol.">
        <title>Genome sequencing provides insights into the evolution of gene families encoding plant cell wall-degrading enzymes in longhorned beetles.</title>
        <authorList>
            <person name="Shin N.R."/>
            <person name="Okamura Y."/>
            <person name="Kirsch R."/>
            <person name="Pauchet Y."/>
        </authorList>
    </citation>
    <scope>NUCLEOTIDE SEQUENCE</scope>
    <source>
        <strain evidence="17">RBIC_L_NR</strain>
    </source>
</reference>
<evidence type="ECO:0000256" key="12">
    <source>
        <dbReference type="ARBA" id="ARBA00034617"/>
    </source>
</evidence>
<keyword evidence="11" id="KW-0539">Nucleus</keyword>
<evidence type="ECO:0000256" key="11">
    <source>
        <dbReference type="ARBA" id="ARBA00023242"/>
    </source>
</evidence>
<dbReference type="Pfam" id="PF16203">
    <property type="entry name" value="ERCC3_RAD25_C"/>
    <property type="match status" value="1"/>
</dbReference>
<dbReference type="GO" id="GO:0043138">
    <property type="term" value="F:3'-5' DNA helicase activity"/>
    <property type="evidence" value="ECO:0007669"/>
    <property type="project" value="UniProtKB-EC"/>
</dbReference>
<dbReference type="InterPro" id="IPR032438">
    <property type="entry name" value="ERCC3_RAD25_C"/>
</dbReference>
<dbReference type="GO" id="GO:0006367">
    <property type="term" value="P:transcription initiation at RNA polymerase II promoter"/>
    <property type="evidence" value="ECO:0007669"/>
    <property type="project" value="InterPro"/>
</dbReference>
<dbReference type="PANTHER" id="PTHR11274:SF0">
    <property type="entry name" value="GENERAL TRANSCRIPTION AND DNA REPAIR FACTOR IIH HELICASE SUBUNIT XPB"/>
    <property type="match status" value="1"/>
</dbReference>
<feature type="compositionally biased region" description="Polar residues" evidence="15">
    <location>
        <begin position="236"/>
        <end position="248"/>
    </location>
</feature>
<dbReference type="GO" id="GO:0005524">
    <property type="term" value="F:ATP binding"/>
    <property type="evidence" value="ECO:0007669"/>
    <property type="project" value="UniProtKB-KW"/>
</dbReference>
<evidence type="ECO:0000256" key="14">
    <source>
        <dbReference type="ARBA" id="ARBA00048988"/>
    </source>
</evidence>
<dbReference type="InterPro" id="IPR050615">
    <property type="entry name" value="ATP-dep_DNA_Helicase"/>
</dbReference>
<dbReference type="Proteomes" id="UP001162156">
    <property type="component" value="Unassembled WGS sequence"/>
</dbReference>
<evidence type="ECO:0000256" key="1">
    <source>
        <dbReference type="ARBA" id="ARBA00004123"/>
    </source>
</evidence>
<evidence type="ECO:0000256" key="13">
    <source>
        <dbReference type="ARBA" id="ARBA00034808"/>
    </source>
</evidence>
<dbReference type="InterPro" id="IPR014001">
    <property type="entry name" value="Helicase_ATP-bd"/>
</dbReference>
<dbReference type="GO" id="GO:0000112">
    <property type="term" value="C:nucleotide-excision repair factor 3 complex"/>
    <property type="evidence" value="ECO:0007669"/>
    <property type="project" value="TreeGrafter"/>
</dbReference>
<evidence type="ECO:0000256" key="10">
    <source>
        <dbReference type="ARBA" id="ARBA00023235"/>
    </source>
</evidence>
<protein>
    <recommendedName>
        <fullName evidence="13">DNA 3'-5' helicase</fullName>
        <ecNumber evidence="13">5.6.2.4</ecNumber>
    </recommendedName>
</protein>
<gene>
    <name evidence="17" type="ORF">NQ314_019929</name>
</gene>
<dbReference type="GO" id="GO:0016787">
    <property type="term" value="F:hydrolase activity"/>
    <property type="evidence" value="ECO:0007669"/>
    <property type="project" value="UniProtKB-KW"/>
</dbReference>
<dbReference type="AlphaFoldDB" id="A0AAV8WM57"/>
<dbReference type="Pfam" id="PF04851">
    <property type="entry name" value="ResIII"/>
    <property type="match status" value="1"/>
</dbReference>
<feature type="region of interest" description="Disordered" evidence="15">
    <location>
        <begin position="227"/>
        <end position="248"/>
    </location>
</feature>
<keyword evidence="6" id="KW-0347">Helicase</keyword>
<keyword evidence="5" id="KW-0378">Hydrolase</keyword>
<dbReference type="PANTHER" id="PTHR11274">
    <property type="entry name" value="RAD25/XP-B DNA REPAIR HELICASE"/>
    <property type="match status" value="1"/>
</dbReference>
<comment type="subcellular location">
    <subcellularLocation>
        <location evidence="1">Nucleus</location>
    </subcellularLocation>
</comment>
<sequence length="628" mass="70913">MGPPKRVSGKSESKASRKRKKEEDDTWNCEEEDTNDTEEVAVPGAAARDAEKNDQSVQEDEFGAKDYRSQMILKPDNASRPLWVAPNGHIFLESFSPVYKHAHDFLIAISEPVCRPEHIHEYKLTAYSLYAAVSVGLQTNDIIEYLKRLSKTSIPEGIIEFIKLCTLSYGKVKLVLKHNKYFVESPYPEILQKLLKDPVIQECRLRRNVENESEELITQVQDKKNVPTFGAKPGSSGDQPSIADGTTTVPDDITNFYEKIDNEEEEDEASLQTVSFEIVISKNDTVNPDINVDLRPSAVLRPYQEKSLRKMFGNGRARSGVIVLPCGAGKSLVGVTACCTVRKRALVLCNSGVSVEQWKQQFKMWSTADDSMICRFTSEAKDKPMGCSVLVTTYSMITHTQRRSWEAEQTMKWLQEQEWGIMVLDEVHTIPAKMFRRVLTLVQSHCKLGLTATLLREDDKIADLNFLIGPKLYEANWLELQKKSKVADTSFDLPEANVLIQISSHGGSRRQEAQRLGRILRAKKGAIAEEYNAFFYTLVSQDTMEMTYSRKRQRFLVNQGYSYKVLAASDIDCEDERIPGEGGPKGGAVASRRIGNLGSMSGADDAVYYEYKKSSSQNKHPLFKKFRY</sequence>
<keyword evidence="8" id="KW-0238">DNA-binding</keyword>
<evidence type="ECO:0000256" key="3">
    <source>
        <dbReference type="ARBA" id="ARBA00022741"/>
    </source>
</evidence>
<dbReference type="CDD" id="cd18029">
    <property type="entry name" value="DEXHc_XPB"/>
    <property type="match status" value="1"/>
</dbReference>
<dbReference type="EC" id="5.6.2.4" evidence="13"/>
<dbReference type="Pfam" id="PF13625">
    <property type="entry name" value="Helicase_C_3"/>
    <property type="match status" value="1"/>
</dbReference>
<dbReference type="NCBIfam" id="TIGR00603">
    <property type="entry name" value="rad25"/>
    <property type="match status" value="1"/>
</dbReference>
<evidence type="ECO:0000256" key="9">
    <source>
        <dbReference type="ARBA" id="ARBA00023204"/>
    </source>
</evidence>
<keyword evidence="18" id="KW-1185">Reference proteome</keyword>
<keyword evidence="7" id="KW-0067">ATP-binding</keyword>
<keyword evidence="9" id="KW-0234">DNA repair</keyword>
<keyword evidence="10" id="KW-0413">Isomerase</keyword>
<dbReference type="Gene3D" id="3.40.50.300">
    <property type="entry name" value="P-loop containing nucleotide triphosphate hydrolases"/>
    <property type="match status" value="2"/>
</dbReference>
<dbReference type="GO" id="GO:0005675">
    <property type="term" value="C:transcription factor TFIIH holo complex"/>
    <property type="evidence" value="ECO:0007669"/>
    <property type="project" value="TreeGrafter"/>
</dbReference>
<organism evidence="17 18">
    <name type="scientific">Rhamnusium bicolor</name>
    <dbReference type="NCBI Taxonomy" id="1586634"/>
    <lineage>
        <taxon>Eukaryota</taxon>
        <taxon>Metazoa</taxon>
        <taxon>Ecdysozoa</taxon>
        <taxon>Arthropoda</taxon>
        <taxon>Hexapoda</taxon>
        <taxon>Insecta</taxon>
        <taxon>Pterygota</taxon>
        <taxon>Neoptera</taxon>
        <taxon>Endopterygota</taxon>
        <taxon>Coleoptera</taxon>
        <taxon>Polyphaga</taxon>
        <taxon>Cucujiformia</taxon>
        <taxon>Chrysomeloidea</taxon>
        <taxon>Cerambycidae</taxon>
        <taxon>Lepturinae</taxon>
        <taxon>Rhagiini</taxon>
        <taxon>Rhamnusium</taxon>
    </lineage>
</organism>
<dbReference type="GO" id="GO:0006289">
    <property type="term" value="P:nucleotide-excision repair"/>
    <property type="evidence" value="ECO:0007669"/>
    <property type="project" value="InterPro"/>
</dbReference>
<dbReference type="GO" id="GO:0097550">
    <property type="term" value="C:transcription preinitiation complex"/>
    <property type="evidence" value="ECO:0007669"/>
    <property type="project" value="TreeGrafter"/>
</dbReference>
<evidence type="ECO:0000256" key="5">
    <source>
        <dbReference type="ARBA" id="ARBA00022801"/>
    </source>
</evidence>
<name>A0AAV8WM57_9CUCU</name>
<evidence type="ECO:0000256" key="15">
    <source>
        <dbReference type="SAM" id="MobiDB-lite"/>
    </source>
</evidence>
<dbReference type="InterPro" id="IPR001161">
    <property type="entry name" value="XPB/Ssl2"/>
</dbReference>
<feature type="region of interest" description="Disordered" evidence="15">
    <location>
        <begin position="1"/>
        <end position="61"/>
    </location>
</feature>
<feature type="domain" description="Helicase ATP-binding" evidence="16">
    <location>
        <begin position="311"/>
        <end position="472"/>
    </location>
</feature>